<evidence type="ECO:0000256" key="4">
    <source>
        <dbReference type="ARBA" id="ARBA00022989"/>
    </source>
</evidence>
<feature type="transmembrane region" description="Helical" evidence="7">
    <location>
        <begin position="375"/>
        <end position="393"/>
    </location>
</feature>
<protein>
    <submittedName>
        <fullName evidence="8">MFS general substrate transporter</fullName>
    </submittedName>
</protein>
<keyword evidence="9" id="KW-1185">Reference proteome</keyword>
<gene>
    <name evidence="8" type="ORF">K458DRAFT_446796</name>
</gene>
<dbReference type="PANTHER" id="PTHR23501:SF187">
    <property type="entry name" value="MAJOR FACILITATOR SUPERFAMILY (MFS) PROFILE DOMAIN-CONTAINING PROTEIN"/>
    <property type="match status" value="1"/>
</dbReference>
<feature type="transmembrane region" description="Helical" evidence="7">
    <location>
        <begin position="241"/>
        <end position="261"/>
    </location>
</feature>
<sequence>MAEQTCPENNNDVERSTLAQVVSINDNATLEETWQFWVITISLCLIVLTSALDGSIIAIALPQITNEIPDAAVQYISGGATSGSMLIAGRSNYGFGSGGIMLLVELIDCDIAPMRERGKYFGIVLSSTAVGAIIGPVLRYKKEPTWERALAWVDWFASSVFIASMCSPLLGLIMGGAVYPWILEGDSSIGGGHCAGQSLQQSNIHHRFFLVFNPSPLLQWVAFFISIDFQGVRNVSPIKSGINFLPFEAFLIPIAAVPGALLSKTGAYRPFHVIGFALTTVGVGLFTLLDRDTPKVAWVVFEAVEAIGQVLIEVATSVGMYSFLRSFGFVWGTTISDIIFNAQWDKRTIGLLEFHKCKKQCKTYNIITVYVETLKVLWCAAMTFSMVGFLTVFGEKHVALRKKDLDTEFGLTDAKAQEEK</sequence>
<dbReference type="Gene3D" id="1.20.1250.20">
    <property type="entry name" value="MFS general substrate transporter like domains"/>
    <property type="match status" value="1"/>
</dbReference>
<evidence type="ECO:0000256" key="2">
    <source>
        <dbReference type="ARBA" id="ARBA00022448"/>
    </source>
</evidence>
<feature type="transmembrane region" description="Helical" evidence="7">
    <location>
        <begin position="36"/>
        <end position="61"/>
    </location>
</feature>
<dbReference type="SUPFAM" id="SSF103473">
    <property type="entry name" value="MFS general substrate transporter"/>
    <property type="match status" value="1"/>
</dbReference>
<dbReference type="Proteomes" id="UP000799291">
    <property type="component" value="Unassembled WGS sequence"/>
</dbReference>
<dbReference type="GO" id="GO:0022857">
    <property type="term" value="F:transmembrane transporter activity"/>
    <property type="evidence" value="ECO:0007669"/>
    <property type="project" value="TreeGrafter"/>
</dbReference>
<evidence type="ECO:0000256" key="7">
    <source>
        <dbReference type="SAM" id="Phobius"/>
    </source>
</evidence>
<keyword evidence="2" id="KW-0813">Transport</keyword>
<reference evidence="8" key="1">
    <citation type="journal article" date="2020" name="Stud. Mycol.">
        <title>101 Dothideomycetes genomes: a test case for predicting lifestyles and emergence of pathogens.</title>
        <authorList>
            <person name="Haridas S."/>
            <person name="Albert R."/>
            <person name="Binder M."/>
            <person name="Bloem J."/>
            <person name="Labutti K."/>
            <person name="Salamov A."/>
            <person name="Andreopoulos B."/>
            <person name="Baker S."/>
            <person name="Barry K."/>
            <person name="Bills G."/>
            <person name="Bluhm B."/>
            <person name="Cannon C."/>
            <person name="Castanera R."/>
            <person name="Culley D."/>
            <person name="Daum C."/>
            <person name="Ezra D."/>
            <person name="Gonzalez J."/>
            <person name="Henrissat B."/>
            <person name="Kuo A."/>
            <person name="Liang C."/>
            <person name="Lipzen A."/>
            <person name="Lutzoni F."/>
            <person name="Magnuson J."/>
            <person name="Mondo S."/>
            <person name="Nolan M."/>
            <person name="Ohm R."/>
            <person name="Pangilinan J."/>
            <person name="Park H.-J."/>
            <person name="Ramirez L."/>
            <person name="Alfaro M."/>
            <person name="Sun H."/>
            <person name="Tritt A."/>
            <person name="Yoshinaga Y."/>
            <person name="Zwiers L.-H."/>
            <person name="Turgeon B."/>
            <person name="Goodwin S."/>
            <person name="Spatafora J."/>
            <person name="Crous P."/>
            <person name="Grigoriev I."/>
        </authorList>
    </citation>
    <scope>NUCLEOTIDE SEQUENCE</scope>
    <source>
        <strain evidence="8">CBS 122367</strain>
    </source>
</reference>
<feature type="transmembrane region" description="Helical" evidence="7">
    <location>
        <begin position="120"/>
        <end position="140"/>
    </location>
</feature>
<organism evidence="8 9">
    <name type="scientific">Lentithecium fluviatile CBS 122367</name>
    <dbReference type="NCBI Taxonomy" id="1168545"/>
    <lineage>
        <taxon>Eukaryota</taxon>
        <taxon>Fungi</taxon>
        <taxon>Dikarya</taxon>
        <taxon>Ascomycota</taxon>
        <taxon>Pezizomycotina</taxon>
        <taxon>Dothideomycetes</taxon>
        <taxon>Pleosporomycetidae</taxon>
        <taxon>Pleosporales</taxon>
        <taxon>Massarineae</taxon>
        <taxon>Lentitheciaceae</taxon>
        <taxon>Lentithecium</taxon>
    </lineage>
</organism>
<proteinExistence type="predicted"/>
<feature type="transmembrane region" description="Helical" evidence="7">
    <location>
        <begin position="152"/>
        <end position="182"/>
    </location>
</feature>
<keyword evidence="5 7" id="KW-0472">Membrane</keyword>
<evidence type="ECO:0000256" key="5">
    <source>
        <dbReference type="ARBA" id="ARBA00023136"/>
    </source>
</evidence>
<dbReference type="GO" id="GO:0005886">
    <property type="term" value="C:plasma membrane"/>
    <property type="evidence" value="ECO:0007669"/>
    <property type="project" value="TreeGrafter"/>
</dbReference>
<name>A0A6G1IHW1_9PLEO</name>
<dbReference type="PANTHER" id="PTHR23501">
    <property type="entry name" value="MAJOR FACILITATOR SUPERFAMILY"/>
    <property type="match status" value="1"/>
</dbReference>
<dbReference type="AlphaFoldDB" id="A0A6G1IHW1"/>
<dbReference type="EMBL" id="MU005618">
    <property type="protein sequence ID" value="KAF2677802.1"/>
    <property type="molecule type" value="Genomic_DNA"/>
</dbReference>
<dbReference type="OrthoDB" id="10021397at2759"/>
<evidence type="ECO:0000313" key="9">
    <source>
        <dbReference type="Proteomes" id="UP000799291"/>
    </source>
</evidence>
<keyword evidence="3 7" id="KW-0812">Transmembrane</keyword>
<accession>A0A6G1IHW1</accession>
<keyword evidence="4 7" id="KW-1133">Transmembrane helix</keyword>
<feature type="transmembrane region" description="Helical" evidence="7">
    <location>
        <begin position="267"/>
        <end position="289"/>
    </location>
</feature>
<dbReference type="InterPro" id="IPR036259">
    <property type="entry name" value="MFS_trans_sf"/>
</dbReference>
<comment type="subcellular location">
    <subcellularLocation>
        <location evidence="1">Membrane</location>
        <topology evidence="1">Multi-pass membrane protein</topology>
    </subcellularLocation>
</comment>
<evidence type="ECO:0000313" key="8">
    <source>
        <dbReference type="EMBL" id="KAF2677802.1"/>
    </source>
</evidence>
<feature type="transmembrane region" description="Helical" evidence="7">
    <location>
        <begin position="208"/>
        <end position="229"/>
    </location>
</feature>
<evidence type="ECO:0000256" key="6">
    <source>
        <dbReference type="ARBA" id="ARBA00023180"/>
    </source>
</evidence>
<evidence type="ECO:0000256" key="3">
    <source>
        <dbReference type="ARBA" id="ARBA00022692"/>
    </source>
</evidence>
<keyword evidence="6" id="KW-0325">Glycoprotein</keyword>
<evidence type="ECO:0000256" key="1">
    <source>
        <dbReference type="ARBA" id="ARBA00004141"/>
    </source>
</evidence>